<accession>A0A2P2J1Z8</accession>
<evidence type="ECO:0000313" key="2">
    <source>
        <dbReference type="EMBL" id="MBW87489.1"/>
    </source>
</evidence>
<dbReference type="AlphaFoldDB" id="A0A2P2J1Z8"/>
<organism evidence="2">
    <name type="scientific">Rhizophora mucronata</name>
    <name type="common">Asiatic mangrove</name>
    <dbReference type="NCBI Taxonomy" id="61149"/>
    <lineage>
        <taxon>Eukaryota</taxon>
        <taxon>Viridiplantae</taxon>
        <taxon>Streptophyta</taxon>
        <taxon>Embryophyta</taxon>
        <taxon>Tracheophyta</taxon>
        <taxon>Spermatophyta</taxon>
        <taxon>Magnoliopsida</taxon>
        <taxon>eudicotyledons</taxon>
        <taxon>Gunneridae</taxon>
        <taxon>Pentapetalae</taxon>
        <taxon>rosids</taxon>
        <taxon>fabids</taxon>
        <taxon>Malpighiales</taxon>
        <taxon>Rhizophoraceae</taxon>
        <taxon>Rhizophora</taxon>
    </lineage>
</organism>
<reference evidence="2" key="1">
    <citation type="submission" date="2018-02" db="EMBL/GenBank/DDBJ databases">
        <title>Rhizophora mucronata_Transcriptome.</title>
        <authorList>
            <person name="Meera S.P."/>
            <person name="Sreeshan A."/>
            <person name="Augustine A."/>
        </authorList>
    </citation>
    <scope>NUCLEOTIDE SEQUENCE</scope>
    <source>
        <tissue evidence="2">Leaf</tissue>
    </source>
</reference>
<sequence>MRDKTKNRNSQKSKNSKVTLPEEGRRVKNSENEDSTGSIPPERVWCRWMRSGTGVW</sequence>
<proteinExistence type="predicted"/>
<evidence type="ECO:0000256" key="1">
    <source>
        <dbReference type="SAM" id="MobiDB-lite"/>
    </source>
</evidence>
<dbReference type="EMBL" id="GGEC01007006">
    <property type="protein sequence ID" value="MBW87489.1"/>
    <property type="molecule type" value="Transcribed_RNA"/>
</dbReference>
<protein>
    <submittedName>
        <fullName evidence="2">Uncharacterized protein</fullName>
    </submittedName>
</protein>
<feature type="compositionally biased region" description="Basic and acidic residues" evidence="1">
    <location>
        <begin position="20"/>
        <end position="31"/>
    </location>
</feature>
<name>A0A2P2J1Z8_RHIMU</name>
<feature type="region of interest" description="Disordered" evidence="1">
    <location>
        <begin position="1"/>
        <end position="41"/>
    </location>
</feature>